<dbReference type="RefSeq" id="XP_028657214.1">
    <property type="nucleotide sequence ID" value="XM_028801381.2"/>
</dbReference>
<dbReference type="Proteomes" id="UP000694620">
    <property type="component" value="Chromosome 5"/>
</dbReference>
<evidence type="ECO:0000313" key="14">
    <source>
        <dbReference type="Ensembl" id="ENSECRP00000002971.1"/>
    </source>
</evidence>
<dbReference type="FunFam" id="3.30.160.60:FF:000912">
    <property type="entry name" value="Zinc finger protein 660"/>
    <property type="match status" value="1"/>
</dbReference>
<dbReference type="GeneTree" id="ENSGT00950000182774"/>
<dbReference type="PROSITE" id="PS00028">
    <property type="entry name" value="ZINC_FINGER_C2H2_1"/>
    <property type="match status" value="8"/>
</dbReference>
<dbReference type="RefSeq" id="XP_028657213.1">
    <property type="nucleotide sequence ID" value="XM_028801380.2"/>
</dbReference>
<dbReference type="Pfam" id="PF00096">
    <property type="entry name" value="zf-C2H2"/>
    <property type="match status" value="6"/>
</dbReference>
<reference evidence="14" key="1">
    <citation type="submission" date="2021-06" db="EMBL/GenBank/DDBJ databases">
        <authorList>
            <consortium name="Wellcome Sanger Institute Data Sharing"/>
        </authorList>
    </citation>
    <scope>NUCLEOTIDE SEQUENCE [LARGE SCALE GENOMIC DNA]</scope>
</reference>
<protein>
    <submittedName>
        <fullName evidence="14">Gastrula zinc finger protein XlCGF57.1-like</fullName>
    </submittedName>
</protein>
<keyword evidence="7" id="KW-0805">Transcription regulation</keyword>
<evidence type="ECO:0000313" key="15">
    <source>
        <dbReference type="Proteomes" id="UP000694620"/>
    </source>
</evidence>
<dbReference type="PANTHER" id="PTHR23234">
    <property type="entry name" value="ZNF44 PROTEIN"/>
    <property type="match status" value="1"/>
</dbReference>
<dbReference type="SMART" id="SM00355">
    <property type="entry name" value="ZnF_C2H2"/>
    <property type="match status" value="8"/>
</dbReference>
<evidence type="ECO:0000256" key="4">
    <source>
        <dbReference type="ARBA" id="ARBA00022737"/>
    </source>
</evidence>
<dbReference type="FunFam" id="3.30.160.60:FF:001450">
    <property type="entry name" value="zinc finger protein 774"/>
    <property type="match status" value="1"/>
</dbReference>
<dbReference type="FunFam" id="3.30.160.60:FF:002343">
    <property type="entry name" value="Zinc finger protein 33A"/>
    <property type="match status" value="2"/>
</dbReference>
<feature type="region of interest" description="Disordered" evidence="12">
    <location>
        <begin position="134"/>
        <end position="208"/>
    </location>
</feature>
<feature type="domain" description="C2H2-type" evidence="13">
    <location>
        <begin position="330"/>
        <end position="357"/>
    </location>
</feature>
<keyword evidence="10" id="KW-0539">Nucleus</keyword>
<evidence type="ECO:0000259" key="13">
    <source>
        <dbReference type="PROSITE" id="PS50157"/>
    </source>
</evidence>
<evidence type="ECO:0000256" key="6">
    <source>
        <dbReference type="ARBA" id="ARBA00022833"/>
    </source>
</evidence>
<evidence type="ECO:0000256" key="10">
    <source>
        <dbReference type="ARBA" id="ARBA00023242"/>
    </source>
</evidence>
<dbReference type="FunFam" id="3.30.160.60:FF:002063">
    <property type="entry name" value="RB associated KRAB zinc finger"/>
    <property type="match status" value="1"/>
</dbReference>
<keyword evidence="9" id="KW-0804">Transcription</keyword>
<keyword evidence="4" id="KW-0677">Repeat</keyword>
<keyword evidence="5 11" id="KW-0863">Zinc-finger</keyword>
<keyword evidence="15" id="KW-1185">Reference proteome</keyword>
<feature type="region of interest" description="Disordered" evidence="12">
    <location>
        <begin position="92"/>
        <end position="113"/>
    </location>
</feature>
<comment type="similarity">
    <text evidence="2">Belongs to the krueppel C2H2-type zinc-finger protein family.</text>
</comment>
<dbReference type="GO" id="GO:0045595">
    <property type="term" value="P:regulation of cell differentiation"/>
    <property type="evidence" value="ECO:0007669"/>
    <property type="project" value="UniProtKB-ARBA"/>
</dbReference>
<feature type="domain" description="C2H2-type" evidence="13">
    <location>
        <begin position="246"/>
        <end position="273"/>
    </location>
</feature>
<dbReference type="Ensembl" id="ENSECRT00000003020.1">
    <property type="protein sequence ID" value="ENSECRP00000002971.1"/>
    <property type="gene ID" value="ENSECRG00000002032.1"/>
</dbReference>
<dbReference type="GeneID" id="114651567"/>
<reference evidence="14" key="2">
    <citation type="submission" date="2025-08" db="UniProtKB">
        <authorList>
            <consortium name="Ensembl"/>
        </authorList>
    </citation>
    <scope>IDENTIFICATION</scope>
</reference>
<dbReference type="InterPro" id="IPR013087">
    <property type="entry name" value="Znf_C2H2_type"/>
</dbReference>
<evidence type="ECO:0000256" key="5">
    <source>
        <dbReference type="ARBA" id="ARBA00022771"/>
    </source>
</evidence>
<feature type="domain" description="C2H2-type" evidence="13">
    <location>
        <begin position="274"/>
        <end position="301"/>
    </location>
</feature>
<keyword evidence="8" id="KW-0238">DNA-binding</keyword>
<evidence type="ECO:0000256" key="3">
    <source>
        <dbReference type="ARBA" id="ARBA00022723"/>
    </source>
</evidence>
<dbReference type="GO" id="GO:0000122">
    <property type="term" value="P:negative regulation of transcription by RNA polymerase II"/>
    <property type="evidence" value="ECO:0007669"/>
    <property type="project" value="UniProtKB-ARBA"/>
</dbReference>
<evidence type="ECO:0000256" key="9">
    <source>
        <dbReference type="ARBA" id="ARBA00023163"/>
    </source>
</evidence>
<evidence type="ECO:0000256" key="2">
    <source>
        <dbReference type="ARBA" id="ARBA00006991"/>
    </source>
</evidence>
<dbReference type="FunFam" id="3.30.160.60:FF:001155">
    <property type="entry name" value="Zinc finger 30C"/>
    <property type="match status" value="1"/>
</dbReference>
<proteinExistence type="inferred from homology"/>
<comment type="subcellular location">
    <subcellularLocation>
        <location evidence="1">Nucleus</location>
    </subcellularLocation>
</comment>
<feature type="compositionally biased region" description="Low complexity" evidence="12">
    <location>
        <begin position="186"/>
        <end position="204"/>
    </location>
</feature>
<feature type="domain" description="C2H2-type" evidence="13">
    <location>
        <begin position="358"/>
        <end position="385"/>
    </location>
</feature>
<dbReference type="SUPFAM" id="SSF57667">
    <property type="entry name" value="beta-beta-alpha zinc fingers"/>
    <property type="match status" value="4"/>
</dbReference>
<dbReference type="OrthoDB" id="6077919at2759"/>
<dbReference type="FunFam" id="3.30.160.60:FF:000624">
    <property type="entry name" value="zinc finger protein 697"/>
    <property type="match status" value="1"/>
</dbReference>
<dbReference type="GO" id="GO:0005634">
    <property type="term" value="C:nucleus"/>
    <property type="evidence" value="ECO:0007669"/>
    <property type="project" value="UniProtKB-SubCell"/>
</dbReference>
<feature type="domain" description="C2H2-type" evidence="13">
    <location>
        <begin position="414"/>
        <end position="441"/>
    </location>
</feature>
<feature type="domain" description="C2H2-type" evidence="13">
    <location>
        <begin position="386"/>
        <end position="413"/>
    </location>
</feature>
<feature type="compositionally biased region" description="Polar residues" evidence="12">
    <location>
        <begin position="99"/>
        <end position="112"/>
    </location>
</feature>
<sequence>MEQRMIEIKEEKCEWDSVHFKEEGFSIKQEDCEWERVCIKEEEPGPSAWCIKEEDSEQVSLSLRLQNHNGCTIFKEDVSSDDDSFLRSYPAVKKESPDLDSSQGEQCSSWQDSVHVKTESSEFQGGMAEEKCCGSEQEQLSSQRHPEKDLDENGGCSMSSFGLGSPHCGSPWKQHNKNTKKTLPESESSNSLSLNNLTNRDSSNAQQQMQNTDSMALFICTECGKSFKRKCDCKDHERIHTGEKPHCCSECGQQFSHIGSLQRHIRTHTGEKSHYCSECGKRFSQISSLQTHKRIHTGEKPYCCLECGKRFSQISNFQRHTRIHSGEKPHSCSECGKQFSQISHLKTHVKIHTGEKPHCCHECGKRFTEKRQLQIHLIIHTGEKPHCCPECGKCFSRVDNLQIHKRIHTGEKPHCCFVCGKRFLRKSSLQIHTKIHNREKLRLLCGLRKKT</sequence>
<dbReference type="GO" id="GO:0008270">
    <property type="term" value="F:zinc ion binding"/>
    <property type="evidence" value="ECO:0007669"/>
    <property type="project" value="UniProtKB-KW"/>
</dbReference>
<gene>
    <name evidence="14" type="primary">LOC114651567</name>
</gene>
<dbReference type="AlphaFoldDB" id="A0A8C4RJI5"/>
<dbReference type="Gene3D" id="3.30.160.60">
    <property type="entry name" value="Classic Zinc Finger"/>
    <property type="match status" value="8"/>
</dbReference>
<evidence type="ECO:0000256" key="8">
    <source>
        <dbReference type="ARBA" id="ARBA00023125"/>
    </source>
</evidence>
<evidence type="ECO:0000256" key="12">
    <source>
        <dbReference type="SAM" id="MobiDB-lite"/>
    </source>
</evidence>
<keyword evidence="3" id="KW-0479">Metal-binding</keyword>
<dbReference type="InterPro" id="IPR050758">
    <property type="entry name" value="Znf_C2H2-type"/>
</dbReference>
<evidence type="ECO:0000256" key="1">
    <source>
        <dbReference type="ARBA" id="ARBA00004123"/>
    </source>
</evidence>
<evidence type="ECO:0000256" key="7">
    <source>
        <dbReference type="ARBA" id="ARBA00023015"/>
    </source>
</evidence>
<keyword evidence="6" id="KW-0862">Zinc</keyword>
<dbReference type="InterPro" id="IPR036236">
    <property type="entry name" value="Znf_C2H2_sf"/>
</dbReference>
<evidence type="ECO:0000256" key="11">
    <source>
        <dbReference type="PROSITE-ProRule" id="PRU00042"/>
    </source>
</evidence>
<name>A0A8C4RJI5_ERPCA</name>
<organism evidence="14 15">
    <name type="scientific">Erpetoichthys calabaricus</name>
    <name type="common">Rope fish</name>
    <name type="synonym">Calamoichthys calabaricus</name>
    <dbReference type="NCBI Taxonomy" id="27687"/>
    <lineage>
        <taxon>Eukaryota</taxon>
        <taxon>Metazoa</taxon>
        <taxon>Chordata</taxon>
        <taxon>Craniata</taxon>
        <taxon>Vertebrata</taxon>
        <taxon>Euteleostomi</taxon>
        <taxon>Actinopterygii</taxon>
        <taxon>Polypteriformes</taxon>
        <taxon>Polypteridae</taxon>
        <taxon>Erpetoichthys</taxon>
    </lineage>
</organism>
<dbReference type="PROSITE" id="PS50157">
    <property type="entry name" value="ZINC_FINGER_C2H2_2"/>
    <property type="match status" value="8"/>
</dbReference>
<feature type="domain" description="C2H2-type" evidence="13">
    <location>
        <begin position="302"/>
        <end position="329"/>
    </location>
</feature>
<reference evidence="14" key="3">
    <citation type="submission" date="2025-09" db="UniProtKB">
        <authorList>
            <consortium name="Ensembl"/>
        </authorList>
    </citation>
    <scope>IDENTIFICATION</scope>
</reference>
<accession>A0A8C4RJI5</accession>
<dbReference type="GO" id="GO:0003677">
    <property type="term" value="F:DNA binding"/>
    <property type="evidence" value="ECO:0007669"/>
    <property type="project" value="UniProtKB-KW"/>
</dbReference>
<dbReference type="PANTHER" id="PTHR23234:SF10">
    <property type="entry name" value="RIKEN CDNA 6720489N17 GENE-RELATED"/>
    <property type="match status" value="1"/>
</dbReference>
<dbReference type="FunFam" id="3.30.160.60:FF:000739">
    <property type="entry name" value="Zgc:171418 protein"/>
    <property type="match status" value="1"/>
</dbReference>
<feature type="domain" description="C2H2-type" evidence="13">
    <location>
        <begin position="218"/>
        <end position="245"/>
    </location>
</feature>